<dbReference type="EMBL" id="DTCM01000033">
    <property type="protein sequence ID" value="HGL40579.1"/>
    <property type="molecule type" value="Genomic_DNA"/>
</dbReference>
<dbReference type="HAMAP" id="MF_02114">
    <property type="entry name" value="CofC"/>
    <property type="match status" value="1"/>
</dbReference>
<gene>
    <name evidence="5 7" type="primary">cofC</name>
    <name evidence="8" type="ORF">ENM30_02525</name>
    <name evidence="7" type="ORF">ENT82_07160</name>
    <name evidence="6" type="ORF">ENU43_02805</name>
</gene>
<dbReference type="GO" id="GO:0005525">
    <property type="term" value="F:GTP binding"/>
    <property type="evidence" value="ECO:0007669"/>
    <property type="project" value="UniProtKB-KW"/>
</dbReference>
<evidence type="ECO:0000256" key="4">
    <source>
        <dbReference type="ARBA" id="ARBA00023134"/>
    </source>
</evidence>
<evidence type="ECO:0000256" key="1">
    <source>
        <dbReference type="ARBA" id="ARBA00022679"/>
    </source>
</evidence>
<comment type="catalytic activity">
    <reaction evidence="5">
        <text>(2S)-2-phospholactate + GTP + H(+) = (2S)-lactyl-2-diphospho-5'-guanosine + diphosphate</text>
        <dbReference type="Rhea" id="RHEA:63424"/>
        <dbReference type="ChEBI" id="CHEBI:15378"/>
        <dbReference type="ChEBI" id="CHEBI:33019"/>
        <dbReference type="ChEBI" id="CHEBI:37565"/>
        <dbReference type="ChEBI" id="CHEBI:59435"/>
        <dbReference type="ChEBI" id="CHEBI:59906"/>
        <dbReference type="EC" id="2.7.7.68"/>
    </reaction>
</comment>
<dbReference type="Pfam" id="PF01983">
    <property type="entry name" value="CofC"/>
    <property type="match status" value="1"/>
</dbReference>
<dbReference type="GO" id="GO:0052645">
    <property type="term" value="P:F420-0 metabolic process"/>
    <property type="evidence" value="ECO:0007669"/>
    <property type="project" value="UniProtKB-UniRule"/>
</dbReference>
<keyword evidence="3 5" id="KW-0547">Nucleotide-binding</keyword>
<comment type="subunit">
    <text evidence="5">Homodimer.</text>
</comment>
<keyword evidence="1 5" id="KW-0808">Transferase</keyword>
<proteinExistence type="inferred from homology"/>
<dbReference type="GO" id="GO:0043814">
    <property type="term" value="F:phospholactate guanylyltransferase activity"/>
    <property type="evidence" value="ECO:0007669"/>
    <property type="project" value="UniProtKB-EC"/>
</dbReference>
<comment type="caution">
    <text evidence="7">The sequence shown here is derived from an EMBL/GenBank/DDBJ whole genome shotgun (WGS) entry which is preliminary data.</text>
</comment>
<accession>A0A7C4E2J3</accession>
<dbReference type="Gene3D" id="3.90.550.10">
    <property type="entry name" value="Spore Coat Polysaccharide Biosynthesis Protein SpsA, Chain A"/>
    <property type="match status" value="1"/>
</dbReference>
<dbReference type="PANTHER" id="PTHR40392:SF1">
    <property type="entry name" value="2-PHOSPHO-L-LACTATE GUANYLYLTRANSFERASE"/>
    <property type="match status" value="1"/>
</dbReference>
<evidence type="ECO:0000256" key="3">
    <source>
        <dbReference type="ARBA" id="ARBA00022741"/>
    </source>
</evidence>
<protein>
    <recommendedName>
        <fullName evidence="5">2-phospho-L-lactate guanylyltransferase</fullName>
        <shortName evidence="5">LP guanylyltransferase</shortName>
        <ecNumber evidence="5">2.7.7.68</ecNumber>
    </recommendedName>
</protein>
<dbReference type="EMBL" id="DRXG01000050">
    <property type="protein sequence ID" value="HHN52170.1"/>
    <property type="molecule type" value="Genomic_DNA"/>
</dbReference>
<dbReference type="SUPFAM" id="SSF53448">
    <property type="entry name" value="Nucleotide-diphospho-sugar transferases"/>
    <property type="match status" value="1"/>
</dbReference>
<comment type="pathway">
    <text evidence="5">Cofactor biosynthesis; coenzyme F420 biosynthesis.</text>
</comment>
<dbReference type="NCBIfam" id="TIGR03552">
    <property type="entry name" value="F420_cofC"/>
    <property type="match status" value="1"/>
</dbReference>
<dbReference type="PANTHER" id="PTHR40392">
    <property type="entry name" value="2-PHOSPHO-L-LACTATE GUANYLYLTRANSFERASE"/>
    <property type="match status" value="1"/>
</dbReference>
<sequence length="205" mass="23056">MFEGYWIQALKNVALLPVKNLDQAKSRLSTVLSSNNRRSLAKKLFNHVWKTCLEAGLRPYAVTSDKTLAAELGRHSIPDPGHGLNKAIKHAIETLKPTSYFIILPDLPMLTATDLKTICELGWEYVVCPDKKLRGTNIVYVNTWDGYRPCFGVNSFIKHLRLHPCPKIYYGLGTALDVDEPRDLSLLALLSPASSRKDKQRGHED</sequence>
<evidence type="ECO:0000256" key="5">
    <source>
        <dbReference type="HAMAP-Rule" id="MF_02114"/>
    </source>
</evidence>
<evidence type="ECO:0000313" key="6">
    <source>
        <dbReference type="EMBL" id="HGL40579.1"/>
    </source>
</evidence>
<dbReference type="UniPathway" id="UPA00071"/>
<keyword evidence="4 5" id="KW-0342">GTP-binding</keyword>
<comment type="function">
    <text evidence="5">Guanylyltransferase that catalyzes the activation of (2S)-2-phospholactate (2-PL) as (2S)-lactyl-2-diphospho-5'-guanosine, via the condensation of 2-PL with GTP. It is involved in the biosynthesis of coenzyme F420, a hydride carrier cofactor.</text>
</comment>
<reference evidence="7" key="1">
    <citation type="journal article" date="2020" name="mSystems">
        <title>Genome- and Community-Level Interaction Insights into Carbon Utilization and Element Cycling Functions of Hydrothermarchaeota in Hydrothermal Sediment.</title>
        <authorList>
            <person name="Zhou Z."/>
            <person name="Liu Y."/>
            <person name="Xu W."/>
            <person name="Pan J."/>
            <person name="Luo Z.H."/>
            <person name="Li M."/>
        </authorList>
    </citation>
    <scope>NUCLEOTIDE SEQUENCE [LARGE SCALE GENOMIC DNA]</scope>
    <source>
        <strain evidence="8">SpSt-1073</strain>
        <strain evidence="7">SpSt-613</strain>
        <strain evidence="6">SpSt-669</strain>
    </source>
</reference>
<dbReference type="EMBL" id="DTAD01000078">
    <property type="protein sequence ID" value="HGN90882.1"/>
    <property type="molecule type" value="Genomic_DNA"/>
</dbReference>
<keyword evidence="2 5" id="KW-0548">Nucleotidyltransferase</keyword>
<evidence type="ECO:0000313" key="7">
    <source>
        <dbReference type="EMBL" id="HGN90882.1"/>
    </source>
</evidence>
<evidence type="ECO:0000256" key="2">
    <source>
        <dbReference type="ARBA" id="ARBA00022695"/>
    </source>
</evidence>
<dbReference type="InterPro" id="IPR029044">
    <property type="entry name" value="Nucleotide-diphossugar_trans"/>
</dbReference>
<dbReference type="AlphaFoldDB" id="A0A7C4E2J3"/>
<dbReference type="EC" id="2.7.7.68" evidence="5"/>
<comment type="similarity">
    <text evidence="5">Belongs to the CofC family.</text>
</comment>
<organism evidence="7">
    <name type="scientific">Caldiarchaeum subterraneum</name>
    <dbReference type="NCBI Taxonomy" id="311458"/>
    <lineage>
        <taxon>Archaea</taxon>
        <taxon>Nitrososphaerota</taxon>
        <taxon>Candidatus Caldarchaeales</taxon>
        <taxon>Candidatus Caldarchaeaceae</taxon>
        <taxon>Candidatus Caldarchaeum</taxon>
    </lineage>
</organism>
<name>A0A7C4E2J3_CALS0</name>
<evidence type="ECO:0000313" key="8">
    <source>
        <dbReference type="EMBL" id="HHN52170.1"/>
    </source>
</evidence>
<dbReference type="InterPro" id="IPR002835">
    <property type="entry name" value="CofC"/>
</dbReference>